<dbReference type="EMBL" id="PXZH01000001">
    <property type="protein sequence ID" value="RST90444.1"/>
    <property type="molecule type" value="Genomic_DNA"/>
</dbReference>
<sequence>MSPIERKKCHSIIHTAAVSAGAIGAGMAQLPVPDSVALVPIQTTMIVALAKVFDKKMDRGAAKALATQYLAQEAGQFISRFFIGKIPVAGNIINSTTAASITEAYGWLMAKEFAEDKYKHLTD</sequence>
<dbReference type="AlphaFoldDB" id="A0A429Z9T4"/>
<organism evidence="1 2">
    <name type="scientific">Vagococcus humatus</name>
    <dbReference type="NCBI Taxonomy" id="1889241"/>
    <lineage>
        <taxon>Bacteria</taxon>
        <taxon>Bacillati</taxon>
        <taxon>Bacillota</taxon>
        <taxon>Bacilli</taxon>
        <taxon>Lactobacillales</taxon>
        <taxon>Enterococcaceae</taxon>
        <taxon>Vagococcus</taxon>
    </lineage>
</organism>
<gene>
    <name evidence="1" type="ORF">C7P63_01890</name>
</gene>
<dbReference type="OrthoDB" id="9255830at2"/>
<protein>
    <recommendedName>
        <fullName evidence="3">DUF697 domain-containing protein</fullName>
    </recommendedName>
</protein>
<proteinExistence type="predicted"/>
<accession>A0A429Z9T4</accession>
<dbReference type="Proteomes" id="UP000277864">
    <property type="component" value="Unassembled WGS sequence"/>
</dbReference>
<name>A0A429Z9T4_9ENTE</name>
<evidence type="ECO:0000313" key="2">
    <source>
        <dbReference type="Proteomes" id="UP000277864"/>
    </source>
</evidence>
<evidence type="ECO:0000313" key="1">
    <source>
        <dbReference type="EMBL" id="RST90444.1"/>
    </source>
</evidence>
<keyword evidence="2" id="KW-1185">Reference proteome</keyword>
<reference evidence="1 2" key="1">
    <citation type="submission" date="2018-03" db="EMBL/GenBank/DDBJ databases">
        <authorList>
            <person name="Gulvik C.A."/>
        </authorList>
    </citation>
    <scope>NUCLEOTIDE SEQUENCE [LARGE SCALE GENOMIC DNA]</scope>
    <source>
        <strain evidence="1 2">JCM 31581</strain>
    </source>
</reference>
<evidence type="ECO:0008006" key="3">
    <source>
        <dbReference type="Google" id="ProtNLM"/>
    </source>
</evidence>
<comment type="caution">
    <text evidence="1">The sequence shown here is derived from an EMBL/GenBank/DDBJ whole genome shotgun (WGS) entry which is preliminary data.</text>
</comment>